<dbReference type="NCBIfam" id="NF033498">
    <property type="entry name" value="YlcG_phage_expr"/>
    <property type="match status" value="1"/>
</dbReference>
<sequence>MKTYDITPELIRQRWQFLRCYRCRGSFQPAYHIIRNYVRIQQITGV</sequence>
<dbReference type="AlphaFoldDB" id="A0AAI9DND5"/>
<dbReference type="InterPro" id="IPR049596">
    <property type="entry name" value="YlcG-like"/>
</dbReference>
<organism evidence="1">
    <name type="scientific">Pluralibacter gergoviae</name>
    <name type="common">Enterobacter gergoviae</name>
    <dbReference type="NCBI Taxonomy" id="61647"/>
    <lineage>
        <taxon>Bacteria</taxon>
        <taxon>Pseudomonadati</taxon>
        <taxon>Pseudomonadota</taxon>
        <taxon>Gammaproteobacteria</taxon>
        <taxon>Enterobacterales</taxon>
        <taxon>Enterobacteriaceae</taxon>
        <taxon>Pluralibacter</taxon>
    </lineage>
</organism>
<evidence type="ECO:0000313" key="1">
    <source>
        <dbReference type="EMBL" id="EML1474697.1"/>
    </source>
</evidence>
<comment type="caution">
    <text evidence="1">The sequence shown here is derived from an EMBL/GenBank/DDBJ whole genome shotgun (WGS) entry which is preliminary data.</text>
</comment>
<reference evidence="1" key="1">
    <citation type="submission" date="2024-02" db="EMBL/GenBank/DDBJ databases">
        <authorList>
            <consortium name="Clinical and Environmental Microbiology Branch: Whole genome sequencing antimicrobial resistance pathogens in the healthcare setting"/>
        </authorList>
    </citation>
    <scope>NUCLEOTIDE SEQUENCE</scope>
    <source>
        <strain evidence="1">2021DK-00143</strain>
    </source>
</reference>
<accession>A0AAI9DND5</accession>
<proteinExistence type="predicted"/>
<protein>
    <submittedName>
        <fullName evidence="1">YlcG family protein</fullName>
    </submittedName>
</protein>
<dbReference type="EMBL" id="ABLOKC030000071">
    <property type="protein sequence ID" value="EML1474697.1"/>
    <property type="molecule type" value="Genomic_DNA"/>
</dbReference>
<gene>
    <name evidence="1" type="ORF">QEG54_005556</name>
</gene>
<name>A0AAI9DND5_PLUGE</name>